<reference evidence="1" key="1">
    <citation type="submission" date="2015-12" db="EMBL/GenBank/DDBJ databases">
        <title>Gene expression during late stages of embryo sac development: a critical building block for successful pollen-pistil interactions.</title>
        <authorList>
            <person name="Liu Y."/>
            <person name="Joly V."/>
            <person name="Sabar M."/>
            <person name="Matton D.P."/>
        </authorList>
    </citation>
    <scope>NUCLEOTIDE SEQUENCE</scope>
</reference>
<accession>A0A0V0HTM1</accession>
<organism evidence="1">
    <name type="scientific">Solanum chacoense</name>
    <name type="common">Chaco potato</name>
    <dbReference type="NCBI Taxonomy" id="4108"/>
    <lineage>
        <taxon>Eukaryota</taxon>
        <taxon>Viridiplantae</taxon>
        <taxon>Streptophyta</taxon>
        <taxon>Embryophyta</taxon>
        <taxon>Tracheophyta</taxon>
        <taxon>Spermatophyta</taxon>
        <taxon>Magnoliopsida</taxon>
        <taxon>eudicotyledons</taxon>
        <taxon>Gunneridae</taxon>
        <taxon>Pentapetalae</taxon>
        <taxon>asterids</taxon>
        <taxon>lamiids</taxon>
        <taxon>Solanales</taxon>
        <taxon>Solanaceae</taxon>
        <taxon>Solanoideae</taxon>
        <taxon>Solaneae</taxon>
        <taxon>Solanum</taxon>
    </lineage>
</organism>
<evidence type="ECO:0000313" key="1">
    <source>
        <dbReference type="EMBL" id="JAP23495.1"/>
    </source>
</evidence>
<dbReference type="EMBL" id="GEDG01015410">
    <property type="protein sequence ID" value="JAP23495.1"/>
    <property type="molecule type" value="Transcribed_RNA"/>
</dbReference>
<proteinExistence type="predicted"/>
<protein>
    <submittedName>
        <fullName evidence="1">Putative ovule protein</fullName>
    </submittedName>
</protein>
<dbReference type="AlphaFoldDB" id="A0A0V0HTM1"/>
<name>A0A0V0HTM1_SOLCH</name>
<sequence>MKSDQYLGGANRCLAARHVLLSLCMFAEQQNLSPKSLREVLNGCPFSGTGKFNWVLQFFFHMQFSIKCSALK</sequence>